<dbReference type="Gene3D" id="3.30.390.110">
    <property type="match status" value="1"/>
</dbReference>
<dbReference type="InterPro" id="IPR029004">
    <property type="entry name" value="Ribosomal_eL28/Mak16"/>
</dbReference>
<dbReference type="Proteomes" id="UP001201163">
    <property type="component" value="Unassembled WGS sequence"/>
</dbReference>
<comment type="caution">
    <text evidence="6">The sequence shown here is derived from an EMBL/GenBank/DDBJ whole genome shotgun (WGS) entry which is preliminary data.</text>
</comment>
<dbReference type="PANTHER" id="PTHR10544">
    <property type="entry name" value="60S RIBOSOMAL PROTEIN L28"/>
    <property type="match status" value="1"/>
</dbReference>
<protein>
    <submittedName>
        <fullName evidence="6">Ribosomal L28e protein family-domain-containing protein</fullName>
    </submittedName>
</protein>
<dbReference type="GO" id="GO:0003735">
    <property type="term" value="F:structural constituent of ribosome"/>
    <property type="evidence" value="ECO:0007669"/>
    <property type="project" value="InterPro"/>
</dbReference>
<dbReference type="AlphaFoldDB" id="A0AAD4LJR3"/>
<evidence type="ECO:0000313" key="7">
    <source>
        <dbReference type="Proteomes" id="UP001201163"/>
    </source>
</evidence>
<evidence type="ECO:0000256" key="3">
    <source>
        <dbReference type="ARBA" id="ARBA00023274"/>
    </source>
</evidence>
<sequence length="147" mass="16023">MSSDLEWLLLRQNNSFIVKRVPEGPIFSKEAGNLVNIHSQKYSGLANARTVDVRPSPNGIAITHRKGKAPPRAVRPAYATNTIGSRTGPRRALGIAAQAARRNYRPDLRAATLARVSALIAARKEPKPTPQKKVRGKKAKEIAQVSV</sequence>
<reference evidence="6" key="1">
    <citation type="submission" date="2022-01" db="EMBL/GenBank/DDBJ databases">
        <title>Comparative genomics reveals a dynamic genome evolution in the ectomycorrhizal milk-cap (Lactarius) mushrooms.</title>
        <authorList>
            <consortium name="DOE Joint Genome Institute"/>
            <person name="Lebreton A."/>
            <person name="Tang N."/>
            <person name="Kuo A."/>
            <person name="LaButti K."/>
            <person name="Drula E."/>
            <person name="Barry K."/>
            <person name="Clum A."/>
            <person name="Lipzen A."/>
            <person name="Mousain D."/>
            <person name="Ng V."/>
            <person name="Wang R."/>
            <person name="Wang X."/>
            <person name="Dai Y."/>
            <person name="Henrissat B."/>
            <person name="Grigoriev I.V."/>
            <person name="Guerin-Laguette A."/>
            <person name="Yu F."/>
            <person name="Martin F.M."/>
        </authorList>
    </citation>
    <scope>NUCLEOTIDE SEQUENCE</scope>
    <source>
        <strain evidence="6">QP</strain>
    </source>
</reference>
<name>A0AAD4LJR3_9AGAM</name>
<feature type="domain" description="Ribosomal eL28/Mak16" evidence="5">
    <location>
        <begin position="5"/>
        <end position="120"/>
    </location>
</feature>
<evidence type="ECO:0000256" key="2">
    <source>
        <dbReference type="ARBA" id="ARBA00022980"/>
    </source>
</evidence>
<feature type="region of interest" description="Disordered" evidence="4">
    <location>
        <begin position="122"/>
        <end position="147"/>
    </location>
</feature>
<evidence type="ECO:0000259" key="5">
    <source>
        <dbReference type="Pfam" id="PF01778"/>
    </source>
</evidence>
<keyword evidence="2" id="KW-0689">Ribosomal protein</keyword>
<evidence type="ECO:0000256" key="1">
    <source>
        <dbReference type="ARBA" id="ARBA00007926"/>
    </source>
</evidence>
<keyword evidence="7" id="KW-1185">Reference proteome</keyword>
<keyword evidence="3" id="KW-0687">Ribonucleoprotein</keyword>
<dbReference type="InterPro" id="IPR002672">
    <property type="entry name" value="Ribosomal_eL28"/>
</dbReference>
<dbReference type="GO" id="GO:0006412">
    <property type="term" value="P:translation"/>
    <property type="evidence" value="ECO:0007669"/>
    <property type="project" value="InterPro"/>
</dbReference>
<dbReference type="GO" id="GO:1990904">
    <property type="term" value="C:ribonucleoprotein complex"/>
    <property type="evidence" value="ECO:0007669"/>
    <property type="project" value="UniProtKB-KW"/>
</dbReference>
<dbReference type="Pfam" id="PF01778">
    <property type="entry name" value="Ribosomal_L28e"/>
    <property type="match status" value="1"/>
</dbReference>
<evidence type="ECO:0000313" key="6">
    <source>
        <dbReference type="EMBL" id="KAH8991929.1"/>
    </source>
</evidence>
<dbReference type="GO" id="GO:0005840">
    <property type="term" value="C:ribosome"/>
    <property type="evidence" value="ECO:0007669"/>
    <property type="project" value="UniProtKB-KW"/>
</dbReference>
<gene>
    <name evidence="6" type="ORF">EDB92DRAFT_1858984</name>
</gene>
<proteinExistence type="inferred from homology"/>
<comment type="similarity">
    <text evidence="1">Belongs to the eukaryotic ribosomal protein eL28 family.</text>
</comment>
<organism evidence="6 7">
    <name type="scientific">Lactarius akahatsu</name>
    <dbReference type="NCBI Taxonomy" id="416441"/>
    <lineage>
        <taxon>Eukaryota</taxon>
        <taxon>Fungi</taxon>
        <taxon>Dikarya</taxon>
        <taxon>Basidiomycota</taxon>
        <taxon>Agaricomycotina</taxon>
        <taxon>Agaricomycetes</taxon>
        <taxon>Russulales</taxon>
        <taxon>Russulaceae</taxon>
        <taxon>Lactarius</taxon>
    </lineage>
</organism>
<evidence type="ECO:0000256" key="4">
    <source>
        <dbReference type="SAM" id="MobiDB-lite"/>
    </source>
</evidence>
<accession>A0AAD4LJR3</accession>
<dbReference type="EMBL" id="JAKELL010000024">
    <property type="protein sequence ID" value="KAH8991929.1"/>
    <property type="molecule type" value="Genomic_DNA"/>
</dbReference>